<dbReference type="GO" id="GO:0005783">
    <property type="term" value="C:endoplasmic reticulum"/>
    <property type="evidence" value="ECO:0007669"/>
    <property type="project" value="TreeGrafter"/>
</dbReference>
<protein>
    <submittedName>
        <fullName evidence="2">Protein root hair defective 3</fullName>
    </submittedName>
</protein>
<evidence type="ECO:0000259" key="1">
    <source>
        <dbReference type="Pfam" id="PF20428"/>
    </source>
</evidence>
<name>A0A2K3MUC2_TRIPR</name>
<dbReference type="Pfam" id="PF20428">
    <property type="entry name" value="Sey1_3HB"/>
    <property type="match status" value="1"/>
</dbReference>
<dbReference type="PANTHER" id="PTHR45923:SF20">
    <property type="entry name" value="PROTEIN ROOT HAIR DEFECTIVE 3 HOMOLOG 2"/>
    <property type="match status" value="1"/>
</dbReference>
<gene>
    <name evidence="2" type="ORF">L195_g017497</name>
</gene>
<dbReference type="EMBL" id="ASHM01012375">
    <property type="protein sequence ID" value="PNX94324.1"/>
    <property type="molecule type" value="Genomic_DNA"/>
</dbReference>
<reference evidence="2 3" key="1">
    <citation type="journal article" date="2014" name="Am. J. Bot.">
        <title>Genome assembly and annotation for red clover (Trifolium pratense; Fabaceae).</title>
        <authorList>
            <person name="Istvanek J."/>
            <person name="Jaros M."/>
            <person name="Krenek A."/>
            <person name="Repkova J."/>
        </authorList>
    </citation>
    <scope>NUCLEOTIDE SEQUENCE [LARGE SCALE GENOMIC DNA]</scope>
    <source>
        <strain evidence="3">cv. Tatra</strain>
        <tissue evidence="2">Young leaves</tissue>
    </source>
</reference>
<sequence>MVLEHLHDPLGHLLSDASVRQTNWDASKVREELQHDIDSHALSVCNAKLLEITTNFEKQLDKALPKPVESLFEAGGKDTWLSIRKLLKRETEAVVSEFSHSVAGFLVEEETIEKMKQSLRDYARKVVENKAREEAGKVLYRMKDRFATVFSHDNDSKPRVWTKKADIKAIERDALSASLKLLSDMAAIRLDEKSDNIERVLGLLLENKTRAAKTFLDPLASSTWKEVSPEAILISPVDCKSIWNKFHGEIEYIIAQAIAAKKEQKHKNYKWIYAALSIPLAIMGGGAMASS</sequence>
<feature type="domain" description="Sey1/RHD3-like three-helix bundle" evidence="1">
    <location>
        <begin position="15"/>
        <end position="276"/>
    </location>
</feature>
<evidence type="ECO:0000313" key="2">
    <source>
        <dbReference type="EMBL" id="PNX94324.1"/>
    </source>
</evidence>
<organism evidence="2 3">
    <name type="scientific">Trifolium pratense</name>
    <name type="common">Red clover</name>
    <dbReference type="NCBI Taxonomy" id="57577"/>
    <lineage>
        <taxon>Eukaryota</taxon>
        <taxon>Viridiplantae</taxon>
        <taxon>Streptophyta</taxon>
        <taxon>Embryophyta</taxon>
        <taxon>Tracheophyta</taxon>
        <taxon>Spermatophyta</taxon>
        <taxon>Magnoliopsida</taxon>
        <taxon>eudicotyledons</taxon>
        <taxon>Gunneridae</taxon>
        <taxon>Pentapetalae</taxon>
        <taxon>rosids</taxon>
        <taxon>fabids</taxon>
        <taxon>Fabales</taxon>
        <taxon>Fabaceae</taxon>
        <taxon>Papilionoideae</taxon>
        <taxon>50 kb inversion clade</taxon>
        <taxon>NPAAA clade</taxon>
        <taxon>Hologalegina</taxon>
        <taxon>IRL clade</taxon>
        <taxon>Trifolieae</taxon>
        <taxon>Trifolium</taxon>
    </lineage>
</organism>
<dbReference type="Proteomes" id="UP000236291">
    <property type="component" value="Unassembled WGS sequence"/>
</dbReference>
<dbReference type="InterPro" id="IPR008803">
    <property type="entry name" value="RHD3/Sey1"/>
</dbReference>
<evidence type="ECO:0000313" key="3">
    <source>
        <dbReference type="Proteomes" id="UP000236291"/>
    </source>
</evidence>
<comment type="caution">
    <text evidence="2">The sequence shown here is derived from an EMBL/GenBank/DDBJ whole genome shotgun (WGS) entry which is preliminary data.</text>
</comment>
<proteinExistence type="predicted"/>
<dbReference type="GO" id="GO:0016320">
    <property type="term" value="P:endoplasmic reticulum membrane fusion"/>
    <property type="evidence" value="ECO:0007669"/>
    <property type="project" value="TreeGrafter"/>
</dbReference>
<dbReference type="GO" id="GO:0003924">
    <property type="term" value="F:GTPase activity"/>
    <property type="evidence" value="ECO:0007669"/>
    <property type="project" value="TreeGrafter"/>
</dbReference>
<dbReference type="ExpressionAtlas" id="A0A2K3MUC2">
    <property type="expression patterns" value="baseline"/>
</dbReference>
<dbReference type="InterPro" id="IPR046758">
    <property type="entry name" value="Sey1/RHD3-like_3HB"/>
</dbReference>
<accession>A0A2K3MUC2</accession>
<dbReference type="PANTHER" id="PTHR45923">
    <property type="entry name" value="PROTEIN SEY1"/>
    <property type="match status" value="1"/>
</dbReference>
<dbReference type="AlphaFoldDB" id="A0A2K3MUC2"/>
<dbReference type="STRING" id="57577.A0A2K3MUC2"/>
<reference evidence="2 3" key="2">
    <citation type="journal article" date="2017" name="Front. Plant Sci.">
        <title>Gene Classification and Mining of Molecular Markers Useful in Red Clover (Trifolium pratense) Breeding.</title>
        <authorList>
            <person name="Istvanek J."/>
            <person name="Dluhosova J."/>
            <person name="Dluhos P."/>
            <person name="Patkova L."/>
            <person name="Nedelnik J."/>
            <person name="Repkova J."/>
        </authorList>
    </citation>
    <scope>NUCLEOTIDE SEQUENCE [LARGE SCALE GENOMIC DNA]</scope>
    <source>
        <strain evidence="3">cv. Tatra</strain>
        <tissue evidence="2">Young leaves</tissue>
    </source>
</reference>